<proteinExistence type="predicted"/>
<evidence type="ECO:0000313" key="3">
    <source>
        <dbReference type="Proteomes" id="UP001235939"/>
    </source>
</evidence>
<dbReference type="EMBL" id="CP092886">
    <property type="protein sequence ID" value="UYV84654.1"/>
    <property type="molecule type" value="Genomic_DNA"/>
</dbReference>
<dbReference type="Proteomes" id="UP001235939">
    <property type="component" value="Chromosome X"/>
</dbReference>
<dbReference type="PANTHER" id="PTHR46114:SF2">
    <property type="entry name" value="CULLIN N-TERMINAL DOMAIN-CONTAINING PROTEIN"/>
    <property type="match status" value="1"/>
</dbReference>
<organism evidence="2 3">
    <name type="scientific">Cordylochernes scorpioides</name>
    <dbReference type="NCBI Taxonomy" id="51811"/>
    <lineage>
        <taxon>Eukaryota</taxon>
        <taxon>Metazoa</taxon>
        <taxon>Ecdysozoa</taxon>
        <taxon>Arthropoda</taxon>
        <taxon>Chelicerata</taxon>
        <taxon>Arachnida</taxon>
        <taxon>Pseudoscorpiones</taxon>
        <taxon>Cheliferoidea</taxon>
        <taxon>Chernetidae</taxon>
        <taxon>Cordylochernes</taxon>
    </lineage>
</organism>
<feature type="compositionally biased region" description="Basic and acidic residues" evidence="1">
    <location>
        <begin position="65"/>
        <end position="88"/>
    </location>
</feature>
<evidence type="ECO:0000256" key="1">
    <source>
        <dbReference type="SAM" id="MobiDB-lite"/>
    </source>
</evidence>
<feature type="region of interest" description="Disordered" evidence="1">
    <location>
        <begin position="59"/>
        <end position="88"/>
    </location>
</feature>
<sequence>MPFEVPMVWREPKDHYSDCYFCLIKTKGITYKSKHTIKYPELPSAMRLVPHSDHLLVPQPPENVTFRDDDSNSDEKESDDTNFKTHVSPEPHLLTKGDLNDLVRDLDLSKKWSEFLGSRLKGCGICSIRTQKNVCKNFLENVKAENYSDLVNELLLFYKALGCNMSLKIHFLHSHLDFFPDNLGTVSEEHGERFHQDISSMEKRYQGLMRQEKFKKFKLGMKKQQFMFTKVSQESEAAVHASYVLSEMIAKHLKPFTEGDFFKECLIKAAEIVCPGSVKTFQAISLSRNTVVERVTDMARNLNDQIKKIIFFRSIFHCL</sequence>
<gene>
    <name evidence="2" type="ORF">LAZ67_X002984</name>
</gene>
<dbReference type="PANTHER" id="PTHR46114">
    <property type="entry name" value="APPLE DOMAIN-CONTAINING PROTEIN"/>
    <property type="match status" value="1"/>
</dbReference>
<evidence type="ECO:0000313" key="2">
    <source>
        <dbReference type="EMBL" id="UYV84654.1"/>
    </source>
</evidence>
<name>A0ABY6LUU4_9ARAC</name>
<protein>
    <submittedName>
        <fullName evidence="2">Uncharacterized protein</fullName>
    </submittedName>
</protein>
<reference evidence="2 3" key="1">
    <citation type="submission" date="2022-03" db="EMBL/GenBank/DDBJ databases">
        <title>A chromosomal length assembly of Cordylochernes scorpioides.</title>
        <authorList>
            <person name="Zeh D."/>
            <person name="Zeh J."/>
        </authorList>
    </citation>
    <scope>NUCLEOTIDE SEQUENCE [LARGE SCALE GENOMIC DNA]</scope>
    <source>
        <strain evidence="2">IN4F17</strain>
        <tissue evidence="2">Whole Body</tissue>
    </source>
</reference>
<keyword evidence="3" id="KW-1185">Reference proteome</keyword>
<accession>A0ABY6LUU4</accession>